<reference evidence="2" key="2">
    <citation type="submission" date="2015-01" db="EMBL/GenBank/DDBJ databases">
        <title>Evolutionary Origins and Diversification of the Mycorrhizal Mutualists.</title>
        <authorList>
            <consortium name="DOE Joint Genome Institute"/>
            <consortium name="Mycorrhizal Genomics Consortium"/>
            <person name="Kohler A."/>
            <person name="Kuo A."/>
            <person name="Nagy L.G."/>
            <person name="Floudas D."/>
            <person name="Copeland A."/>
            <person name="Barry K.W."/>
            <person name="Cichocki N."/>
            <person name="Veneault-Fourrey C."/>
            <person name="LaButti K."/>
            <person name="Lindquist E.A."/>
            <person name="Lipzen A."/>
            <person name="Lundell T."/>
            <person name="Morin E."/>
            <person name="Murat C."/>
            <person name="Riley R."/>
            <person name="Ohm R."/>
            <person name="Sun H."/>
            <person name="Tunlid A."/>
            <person name="Henrissat B."/>
            <person name="Grigoriev I.V."/>
            <person name="Hibbett D.S."/>
            <person name="Martin F."/>
        </authorList>
    </citation>
    <scope>NUCLEOTIDE SEQUENCE [LARGE SCALE GENOMIC DNA]</scope>
    <source>
        <strain evidence="2">Ve08.2h10</strain>
    </source>
</reference>
<sequence length="69" mass="7848">MQKTGSSTCSVHPTTANKGAVKGSWFVQVGARRCNFMIDLRQIRVSESYYILMDHDSGARDHDSILWTW</sequence>
<dbReference type="HOGENOM" id="CLU_2776703_0_0_1"/>
<dbReference type="Proteomes" id="UP000054538">
    <property type="component" value="Unassembled WGS sequence"/>
</dbReference>
<accession>A0A0D0DIK8</accession>
<proteinExistence type="predicted"/>
<organism evidence="1 2">
    <name type="scientific">Paxillus rubicundulus Ve08.2h10</name>
    <dbReference type="NCBI Taxonomy" id="930991"/>
    <lineage>
        <taxon>Eukaryota</taxon>
        <taxon>Fungi</taxon>
        <taxon>Dikarya</taxon>
        <taxon>Basidiomycota</taxon>
        <taxon>Agaricomycotina</taxon>
        <taxon>Agaricomycetes</taxon>
        <taxon>Agaricomycetidae</taxon>
        <taxon>Boletales</taxon>
        <taxon>Paxilineae</taxon>
        <taxon>Paxillaceae</taxon>
        <taxon>Paxillus</taxon>
    </lineage>
</organism>
<evidence type="ECO:0000313" key="1">
    <source>
        <dbReference type="EMBL" id="KIK98192.1"/>
    </source>
</evidence>
<keyword evidence="2" id="KW-1185">Reference proteome</keyword>
<dbReference type="EMBL" id="KN824903">
    <property type="protein sequence ID" value="KIK98192.1"/>
    <property type="molecule type" value="Genomic_DNA"/>
</dbReference>
<evidence type="ECO:0000313" key="2">
    <source>
        <dbReference type="Proteomes" id="UP000054538"/>
    </source>
</evidence>
<dbReference type="InParanoid" id="A0A0D0DIK8"/>
<gene>
    <name evidence="1" type="ORF">PAXRUDRAFT_717114</name>
</gene>
<reference evidence="1 2" key="1">
    <citation type="submission" date="2014-04" db="EMBL/GenBank/DDBJ databases">
        <authorList>
            <consortium name="DOE Joint Genome Institute"/>
            <person name="Kuo A."/>
            <person name="Kohler A."/>
            <person name="Jargeat P."/>
            <person name="Nagy L.G."/>
            <person name="Floudas D."/>
            <person name="Copeland A."/>
            <person name="Barry K.W."/>
            <person name="Cichocki N."/>
            <person name="Veneault-Fourrey C."/>
            <person name="LaButti K."/>
            <person name="Lindquist E.A."/>
            <person name="Lipzen A."/>
            <person name="Lundell T."/>
            <person name="Morin E."/>
            <person name="Murat C."/>
            <person name="Sun H."/>
            <person name="Tunlid A."/>
            <person name="Henrissat B."/>
            <person name="Grigoriev I.V."/>
            <person name="Hibbett D.S."/>
            <person name="Martin F."/>
            <person name="Nordberg H.P."/>
            <person name="Cantor M.N."/>
            <person name="Hua S.X."/>
        </authorList>
    </citation>
    <scope>NUCLEOTIDE SEQUENCE [LARGE SCALE GENOMIC DNA]</scope>
    <source>
        <strain evidence="1 2">Ve08.2h10</strain>
    </source>
</reference>
<name>A0A0D0DIK8_9AGAM</name>
<dbReference type="AlphaFoldDB" id="A0A0D0DIK8"/>
<protein>
    <submittedName>
        <fullName evidence="1">Uncharacterized protein</fullName>
    </submittedName>
</protein>